<keyword evidence="10 14" id="KW-0408">Iron</keyword>
<evidence type="ECO:0000256" key="6">
    <source>
        <dbReference type="ARBA" id="ARBA00022723"/>
    </source>
</evidence>
<dbReference type="InterPro" id="IPR036909">
    <property type="entry name" value="Cyt_c-like_dom_sf"/>
</dbReference>
<organism evidence="17 18">
    <name type="scientific">Thalassospira indica</name>
    <dbReference type="NCBI Taxonomy" id="1891279"/>
    <lineage>
        <taxon>Bacteria</taxon>
        <taxon>Pseudomonadati</taxon>
        <taxon>Pseudomonadota</taxon>
        <taxon>Alphaproteobacteria</taxon>
        <taxon>Rhodospirillales</taxon>
        <taxon>Thalassospiraceae</taxon>
        <taxon>Thalassospira</taxon>
    </lineage>
</organism>
<proteinExistence type="inferred from homology"/>
<evidence type="ECO:0000259" key="16">
    <source>
        <dbReference type="PROSITE" id="PS51007"/>
    </source>
</evidence>
<keyword evidence="5 14" id="KW-0808">Transferase</keyword>
<comment type="subcellular location">
    <subcellularLocation>
        <location evidence="1 14">Periplasm</location>
    </subcellularLocation>
</comment>
<evidence type="ECO:0000256" key="8">
    <source>
        <dbReference type="ARBA" id="ARBA00022764"/>
    </source>
</evidence>
<keyword evidence="4 14" id="KW-0349">Heme</keyword>
<dbReference type="PIRSF" id="PIRSF038455">
    <property type="entry name" value="SoxA"/>
    <property type="match status" value="1"/>
</dbReference>
<dbReference type="Gene3D" id="1.10.760.10">
    <property type="entry name" value="Cytochrome c-like domain"/>
    <property type="match status" value="2"/>
</dbReference>
<feature type="chain" id="PRO_5046608757" description="SoxAX cytochrome complex subunit A" evidence="15">
    <location>
        <begin position="25"/>
        <end position="286"/>
    </location>
</feature>
<dbReference type="RefSeq" id="WP_129542727.1">
    <property type="nucleotide sequence ID" value="NZ_CP031555.1"/>
</dbReference>
<comment type="catalytic activity">
    <reaction evidence="12 14">
        <text>L-cysteinyl-[SoxY protein] + thiosulfate + 2 Fe(III)-[cytochrome c] = S-sulfosulfanyl-L-cysteinyl-[SoxY protein] + 2 Fe(II)-[cytochrome c] + 2 H(+)</text>
        <dbReference type="Rhea" id="RHEA:56720"/>
        <dbReference type="Rhea" id="RHEA-COMP:10350"/>
        <dbReference type="Rhea" id="RHEA-COMP:14328"/>
        <dbReference type="Rhea" id="RHEA-COMP:14399"/>
        <dbReference type="Rhea" id="RHEA-COMP:14691"/>
        <dbReference type="ChEBI" id="CHEBI:15378"/>
        <dbReference type="ChEBI" id="CHEBI:29033"/>
        <dbReference type="ChEBI" id="CHEBI:29034"/>
        <dbReference type="ChEBI" id="CHEBI:29950"/>
        <dbReference type="ChEBI" id="CHEBI:33542"/>
        <dbReference type="ChEBI" id="CHEBI:139321"/>
        <dbReference type="EC" id="2.8.5.2"/>
    </reaction>
</comment>
<evidence type="ECO:0000256" key="1">
    <source>
        <dbReference type="ARBA" id="ARBA00004418"/>
    </source>
</evidence>
<dbReference type="Pfam" id="PF21342">
    <property type="entry name" value="SoxA-TsdA_cyt-c"/>
    <property type="match status" value="2"/>
</dbReference>
<evidence type="ECO:0000256" key="12">
    <source>
        <dbReference type="ARBA" id="ARBA00048077"/>
    </source>
</evidence>
<keyword evidence="7 15" id="KW-0732">Signal</keyword>
<feature type="domain" description="Cytochrome c" evidence="16">
    <location>
        <begin position="80"/>
        <end position="166"/>
    </location>
</feature>
<evidence type="ECO:0000256" key="13">
    <source>
        <dbReference type="ARBA" id="ARBA00048423"/>
    </source>
</evidence>
<evidence type="ECO:0000256" key="7">
    <source>
        <dbReference type="ARBA" id="ARBA00022729"/>
    </source>
</evidence>
<evidence type="ECO:0000256" key="5">
    <source>
        <dbReference type="ARBA" id="ARBA00022679"/>
    </source>
</evidence>
<name>A0ABM6XZ48_9PROT</name>
<evidence type="ECO:0000256" key="2">
    <source>
        <dbReference type="ARBA" id="ARBA00011530"/>
    </source>
</evidence>
<comment type="similarity">
    <text evidence="11 14">Belongs to the SoxA family.</text>
</comment>
<dbReference type="NCBIfam" id="TIGR04484">
    <property type="entry name" value="thiosulf_SoxA"/>
    <property type="match status" value="1"/>
</dbReference>
<gene>
    <name evidence="17" type="primary">soxA</name>
    <name evidence="17" type="ORF">DY252_12655</name>
</gene>
<sequence>MRNQIIAKAAAVAMTALVPGIAFAGGPVDDELVIDGEIQMITRAAPPEGHPLDEVLSGWLYRTEETRLLETDTFENPGMLEVQDGADLWNTVDGSAGKSCASCHGDAEESMAGVGASFPKWDQASNRPINVELQINKCRTEEMGAEAYKFDAPEQKALTAYVKHQSLGTPVAIDLAEGHMQSWWEKGNELYYTRTGQLNLSCASCHEQNNGNYIRADHLSQGNVNGFPTYRLKQASLVSLHNRFRGCIRDTRAEFPAAFSDELMALEVYVTWRGTGLSVETPAVRQ</sequence>
<reference evidence="17 18" key="1">
    <citation type="submission" date="2018-08" db="EMBL/GenBank/DDBJ databases">
        <title>Complete genome sequence of type strain Thalassospira indica MCCC 1A01103T, isolated from isolated from deep seawater of the Indian Ocean.</title>
        <authorList>
            <person name="Liu Y."/>
        </authorList>
    </citation>
    <scope>NUCLEOTIDE SEQUENCE [LARGE SCALE GENOMIC DNA]</scope>
    <source>
        <strain evidence="17 18">PB8BT</strain>
    </source>
</reference>
<evidence type="ECO:0000256" key="4">
    <source>
        <dbReference type="ARBA" id="ARBA00022617"/>
    </source>
</evidence>
<evidence type="ECO:0000256" key="3">
    <source>
        <dbReference type="ARBA" id="ARBA00022448"/>
    </source>
</evidence>
<comment type="catalytic activity">
    <reaction evidence="13 14">
        <text>S-sulfanyl-L-cysteinyl-[SoxY protein] + thiosulfate + 2 Fe(III)-[cytochrome c] = S-(2-sulfodisulfanyl)-L-cysteinyl-[SoxY protein] + 2 Fe(II)-[cytochrome c] + 2 H(+)</text>
        <dbReference type="Rhea" id="RHEA:51224"/>
        <dbReference type="Rhea" id="RHEA-COMP:10350"/>
        <dbReference type="Rhea" id="RHEA-COMP:14399"/>
        <dbReference type="Rhea" id="RHEA-COMP:14689"/>
        <dbReference type="Rhea" id="RHEA-COMP:14690"/>
        <dbReference type="ChEBI" id="CHEBI:15378"/>
        <dbReference type="ChEBI" id="CHEBI:29033"/>
        <dbReference type="ChEBI" id="CHEBI:29034"/>
        <dbReference type="ChEBI" id="CHEBI:33542"/>
        <dbReference type="ChEBI" id="CHEBI:61963"/>
        <dbReference type="ChEBI" id="CHEBI:140664"/>
        <dbReference type="EC" id="2.8.5.2"/>
    </reaction>
</comment>
<dbReference type="EMBL" id="CP031555">
    <property type="protein sequence ID" value="AXO14977.1"/>
    <property type="molecule type" value="Genomic_DNA"/>
</dbReference>
<evidence type="ECO:0000256" key="9">
    <source>
        <dbReference type="ARBA" id="ARBA00022982"/>
    </source>
</evidence>
<dbReference type="InterPro" id="IPR025710">
    <property type="entry name" value="SoxA"/>
</dbReference>
<dbReference type="SUPFAM" id="SSF46626">
    <property type="entry name" value="Cytochrome c"/>
    <property type="match status" value="2"/>
</dbReference>
<dbReference type="PROSITE" id="PS51007">
    <property type="entry name" value="CYTC"/>
    <property type="match status" value="1"/>
</dbReference>
<keyword evidence="18" id="KW-1185">Reference proteome</keyword>
<accession>A0ABM6XZ48</accession>
<dbReference type="InterPro" id="IPR009056">
    <property type="entry name" value="Cyt_c-like_dom"/>
</dbReference>
<evidence type="ECO:0000256" key="15">
    <source>
        <dbReference type="SAM" id="SignalP"/>
    </source>
</evidence>
<evidence type="ECO:0000256" key="14">
    <source>
        <dbReference type="PIRNR" id="PIRNR038455"/>
    </source>
</evidence>
<keyword evidence="8 14" id="KW-0574">Periplasm</keyword>
<evidence type="ECO:0000313" key="17">
    <source>
        <dbReference type="EMBL" id="AXO14977.1"/>
    </source>
</evidence>
<keyword evidence="6 14" id="KW-0479">Metal-binding</keyword>
<evidence type="ECO:0000256" key="11">
    <source>
        <dbReference type="ARBA" id="ARBA00025746"/>
    </source>
</evidence>
<feature type="signal peptide" evidence="15">
    <location>
        <begin position="1"/>
        <end position="24"/>
    </location>
</feature>
<comment type="subunit">
    <text evidence="2 14">Heterodimer of SoxA and SoxX.</text>
</comment>
<dbReference type="EC" id="2.8.5.2" evidence="14"/>
<evidence type="ECO:0000313" key="18">
    <source>
        <dbReference type="Proteomes" id="UP000256971"/>
    </source>
</evidence>
<keyword evidence="3 14" id="KW-0813">Transport</keyword>
<dbReference type="Proteomes" id="UP000256971">
    <property type="component" value="Chromosome"/>
</dbReference>
<protein>
    <recommendedName>
        <fullName evidence="14">SoxAX cytochrome complex subunit A</fullName>
        <ecNumber evidence="14">2.8.5.2</ecNumber>
    </recommendedName>
    <alternativeName>
        <fullName evidence="14">Protein SoxA</fullName>
    </alternativeName>
    <alternativeName>
        <fullName evidence="14">Sulfur oxidizing protein A</fullName>
    </alternativeName>
    <alternativeName>
        <fullName evidence="14">Thiosulfate-oxidizing multienzyme system protein SoxA</fullName>
    </alternativeName>
</protein>
<evidence type="ECO:0000256" key="10">
    <source>
        <dbReference type="ARBA" id="ARBA00023004"/>
    </source>
</evidence>
<keyword evidence="9 14" id="KW-0249">Electron transport</keyword>